<sequence length="1032" mass="121224">MSINENSEITSVFHVHLPFNTDSYKLTVLGSCEALGNWQTPKVWLYQIPNSTLWVSDRVRFPKNLEVQYKYCLVSPENVLNFEGYELATCRRMEPRGNLYDIWSDSTEFKKDQFSNEDFVFTDYIYNNIKSPCSLKNGIMDYLYVLNKHWRGLTEFEKIVNFISQHLKTNKTKEQILFLYVLLGYHIEQNGWLHGSNLPDGFQSSIMIKEFKNIDDDFSLPSNTKFLVVNTINALIQHNSKHGSLDWIKIFALALKFDASYSFIDSIEAYDYKMQPDEPDDFIKLLEVLKSSINDLNNAGALNKMMNKLVKISYDAECLAYMMECFKELKGSVNFLYAIRRKLLELLEKKKLDWNDKNIVSLQKLLSDPNLKWHPREYVSVLEAIAESDQIIVLEYFPGIFRCIMELNPNAIKKELEQESIKWLINICKQKGSSAHNIFHCLSTIHSTSAHSQELLNKFMNHNIVMSLSDDSVLSITSRINVSNFHEDIITHFMSLLKFRVELLIRDPDERLLKIIMQICDSESTLNIPNSYCEEIICFILSHLQQDKVVKFPETELFQLSLFQFAKFWMAIFKAKGEIQKLRSHPYFKEACKTVTLMAMDIRNNTITIKLFQKVFNYFSNTGILKDYINSAIENYSEEIELITDEILEKSHNQCNEYNSTLERLRKFYEKFCPSQLVPDIQSYLNDLTKASASTALKESYFENHQSMHSVTVKIMNDYYHFIDSQTFYNVFQIELNEGLTVKEIMNNIFKKVVKNYEIKCGEHEKKEIKCTAINEFWTNVNSEQVDKEVRFMTPYFEKLKSRAHNVQRLICSVKLLVNITLILERLHQLMIVVKILDITLCDQDFWVEELINNLEDKELLLYQLCESFDELNKIEMTLLLTNDIWLAIEKICDYKDFIIFLKSLVGDDLQNLINNVDEHLYKHLIQQNIVQTFIQVKQILEPLLDEKIDNDGHSAVQEFFQILYNIINRNPSLISKLRLCNTNVQALKYLYRKITNRDVTQTWLRKLRHRQTLNEILDRIINPKPCAAILY</sequence>
<dbReference type="Proteomes" id="UP000789405">
    <property type="component" value="Unassembled WGS sequence"/>
</dbReference>
<organism evidence="2 3">
    <name type="scientific">Dentiscutata erythropus</name>
    <dbReference type="NCBI Taxonomy" id="1348616"/>
    <lineage>
        <taxon>Eukaryota</taxon>
        <taxon>Fungi</taxon>
        <taxon>Fungi incertae sedis</taxon>
        <taxon>Mucoromycota</taxon>
        <taxon>Glomeromycotina</taxon>
        <taxon>Glomeromycetes</taxon>
        <taxon>Diversisporales</taxon>
        <taxon>Gigasporaceae</taxon>
        <taxon>Dentiscutata</taxon>
    </lineage>
</organism>
<evidence type="ECO:0000313" key="3">
    <source>
        <dbReference type="Proteomes" id="UP000789405"/>
    </source>
</evidence>
<reference evidence="2" key="1">
    <citation type="submission" date="2021-06" db="EMBL/GenBank/DDBJ databases">
        <authorList>
            <person name="Kallberg Y."/>
            <person name="Tangrot J."/>
            <person name="Rosling A."/>
        </authorList>
    </citation>
    <scope>NUCLEOTIDE SEQUENCE</scope>
    <source>
        <strain evidence="2">MA453B</strain>
    </source>
</reference>
<dbReference type="InterPro" id="IPR013783">
    <property type="entry name" value="Ig-like_fold"/>
</dbReference>
<dbReference type="OrthoDB" id="2373143at2759"/>
<name>A0A9N9F8K0_9GLOM</name>
<keyword evidence="3" id="KW-1185">Reference proteome</keyword>
<dbReference type="Pfam" id="PF00686">
    <property type="entry name" value="CBM_20"/>
    <property type="match status" value="1"/>
</dbReference>
<dbReference type="SUPFAM" id="SSF49452">
    <property type="entry name" value="Starch-binding domain-like"/>
    <property type="match status" value="1"/>
</dbReference>
<dbReference type="Gene3D" id="2.60.40.10">
    <property type="entry name" value="Immunoglobulins"/>
    <property type="match status" value="1"/>
</dbReference>
<dbReference type="SMART" id="SM01065">
    <property type="entry name" value="CBM_2"/>
    <property type="match status" value="1"/>
</dbReference>
<feature type="domain" description="CBM20" evidence="1">
    <location>
        <begin position="8"/>
        <end position="104"/>
    </location>
</feature>
<evidence type="ECO:0000259" key="1">
    <source>
        <dbReference type="SMART" id="SM01065"/>
    </source>
</evidence>
<dbReference type="GO" id="GO:2001070">
    <property type="term" value="F:starch binding"/>
    <property type="evidence" value="ECO:0007669"/>
    <property type="project" value="InterPro"/>
</dbReference>
<evidence type="ECO:0000313" key="2">
    <source>
        <dbReference type="EMBL" id="CAG8518197.1"/>
    </source>
</evidence>
<proteinExistence type="predicted"/>
<protein>
    <submittedName>
        <fullName evidence="2">24198_t:CDS:1</fullName>
    </submittedName>
</protein>
<dbReference type="EMBL" id="CAJVPY010001353">
    <property type="protein sequence ID" value="CAG8518197.1"/>
    <property type="molecule type" value="Genomic_DNA"/>
</dbReference>
<gene>
    <name evidence="2" type="ORF">DERYTH_LOCUS3735</name>
</gene>
<dbReference type="InterPro" id="IPR002044">
    <property type="entry name" value="CBM20"/>
</dbReference>
<dbReference type="AlphaFoldDB" id="A0A9N9F8K0"/>
<comment type="caution">
    <text evidence="2">The sequence shown here is derived from an EMBL/GenBank/DDBJ whole genome shotgun (WGS) entry which is preliminary data.</text>
</comment>
<dbReference type="InterPro" id="IPR013784">
    <property type="entry name" value="Carb-bd-like_fold"/>
</dbReference>
<accession>A0A9N9F8K0</accession>